<evidence type="ECO:0000259" key="2">
    <source>
        <dbReference type="Pfam" id="PF00535"/>
    </source>
</evidence>
<evidence type="ECO:0000259" key="1">
    <source>
        <dbReference type="Pfam" id="PF00534"/>
    </source>
</evidence>
<dbReference type="Pfam" id="PF14307">
    <property type="entry name" value="Glyco_tran_WbsX"/>
    <property type="match status" value="1"/>
</dbReference>
<protein>
    <submittedName>
        <fullName evidence="3">Glycoside hydrolase family 99-like domain-containing protein</fullName>
    </submittedName>
</protein>
<proteinExistence type="predicted"/>
<dbReference type="InterPro" id="IPR029044">
    <property type="entry name" value="Nucleotide-diphossugar_trans"/>
</dbReference>
<dbReference type="EMBL" id="CP102096">
    <property type="protein sequence ID" value="UUM30028.1"/>
    <property type="molecule type" value="Genomic_DNA"/>
</dbReference>
<dbReference type="InterPro" id="IPR001173">
    <property type="entry name" value="Glyco_trans_2-like"/>
</dbReference>
<dbReference type="PANTHER" id="PTHR41244">
    <property type="entry name" value="RHAMNAN SYNTHESIS F"/>
    <property type="match status" value="1"/>
</dbReference>
<dbReference type="CDD" id="cd00761">
    <property type="entry name" value="Glyco_tranf_GTA_type"/>
    <property type="match status" value="1"/>
</dbReference>
<dbReference type="Gene3D" id="3.20.20.80">
    <property type="entry name" value="Glycosidases"/>
    <property type="match status" value="1"/>
</dbReference>
<dbReference type="Pfam" id="PF00535">
    <property type="entry name" value="Glycos_transf_2"/>
    <property type="match status" value="1"/>
</dbReference>
<evidence type="ECO:0000313" key="4">
    <source>
        <dbReference type="Proteomes" id="UP001058602"/>
    </source>
</evidence>
<dbReference type="RefSeq" id="WP_257083817.1">
    <property type="nucleotide sequence ID" value="NZ_CP102096.1"/>
</dbReference>
<gene>
    <name evidence="3" type="ORF">NP165_09955</name>
</gene>
<dbReference type="SUPFAM" id="SSF53756">
    <property type="entry name" value="UDP-Glycosyltransferase/glycogen phosphorylase"/>
    <property type="match status" value="1"/>
</dbReference>
<dbReference type="Proteomes" id="UP001058602">
    <property type="component" value="Chromosome 1"/>
</dbReference>
<reference evidence="3" key="1">
    <citation type="submission" date="2022-07" db="EMBL/GenBank/DDBJ databases">
        <title>Complete genome of Vibrio japonicus strain JCM 31412T and phylogenomic assessment of the Nereis clade of the genus Vibrio.</title>
        <authorList>
            <person name="Shlafstein M.D."/>
            <person name="Emsley S.A."/>
            <person name="Ushijima B."/>
            <person name="Videau P."/>
            <person name="Saw J.H."/>
        </authorList>
    </citation>
    <scope>NUCLEOTIDE SEQUENCE</scope>
    <source>
        <strain evidence="3">JCM 31412</strain>
    </source>
</reference>
<name>A0ABY5LDB2_9VIBR</name>
<dbReference type="InterPro" id="IPR032719">
    <property type="entry name" value="WbsX"/>
</dbReference>
<dbReference type="PANTHER" id="PTHR41244:SF1">
    <property type="entry name" value="GLYCOSYLTRANSFERASE"/>
    <property type="match status" value="1"/>
</dbReference>
<dbReference type="CDD" id="cd11579">
    <property type="entry name" value="Glyco_tran_WbsX"/>
    <property type="match status" value="1"/>
</dbReference>
<accession>A0ABY5LDB2</accession>
<sequence>MQEVSDVLVEDKEHYEVAYSMSLDEQNIQLIRESGLFDLEHYRMLNPDVAEGEEIIHYYYNGFKERRTPSFLFSPEYYLNSNPDVLDSGMKPLCHYVLFGETEHRNPSPYCEIGYLLEQIQELKHNSGLSYFYAYEKSELISAHPYFDIEYYLEHNPDIAASDVSPYNHFLNTGVYEGRNPRFDINIVDYCERFDVNRNEINPFLHFIEVAGSKYLEENKSAEKNNSVAEAVNYRQKGPGYEEPDYLDYNSLEPKVKALAYYLPQFHPFKENDEWWGQGFTEWTNVTRGMPRFNSHYQPHLPKHLGYYDLRVKDAMLEQVRYAKAAGVHGFCFYHYWFNGKRIMEKPVNMLLENPDIDMPFCIMWANENWTRTWDGLENDVLIAQDYLEEDDIPFIKDLGRHFQDNRYIRIDGRPLFFIYRPGIIPSAKATIEKWRKLCKEILNEEPLFYMAQAFGDNDPAIFGMDGAIEFPPHKIAAGLGDNSREQGLIDKNFQGHYPSYDALVESSLSEDETPNFPLIRGVTPSWDNEARKPGRGMGYVGSTPQKYENWLRAIKKYALKNPIAEKESFVIINAWNEWAEGAHLEPDVYWGAAYMNATYRAVHDISESQDKLKLILVGHDAYKHGAQLLTLNIFRTLRSKFGVDVTCVLLDGGPLVEEYKKVGPTIVANGNLDEFAHIVKELNRDSLFKHAICNTTVTGLCTKVLAQEGIKSVSLVHELSTLINEYALHEHAETISNEVEKVVFAADFVKSSFESFVGDLAEKAVVKPQGIYQKLVSNKNAKEELRRRLDLPLDSKVVINSGFADLRKGFDLFIQTAKESVSLDNRYHFVWLGNIEPSLENWILKDIKGTTFEKHLHIVPFTKEISLYLQGADVFAMTSREDPFPSVVLESLALGTPVVGFEGGGGFTDALEKDYFGELVPMADCTAFAKAIENQITNDNLEHQESRAILASQKYDWADYVFSLLELLIPELKRVSVAVPNYNYEDHIAARLKSIFEQNYPIYELIVLDDKSPDNSLDVIKSVAKTYNREIDLIVNTKNSGSVFKQWKKGADLAKGEFLWIAEADDLAEPEFLSTIMAGDTNFTMAYTDSKQIDENDKHLADDYRYYYDSKMKELLDNNTIVDGKETIEKCLAVKNQFMNVSSVIFDAKSMSDCFNKNMNNILKYKVAGDWFVYINLLSQKNANCKLISKNLNTHRRHSGSVTKRNYDIQLDEINSMQKICREIVNINDSEQIEYLREVEMVLKG</sequence>
<dbReference type="Gene3D" id="3.40.50.2000">
    <property type="entry name" value="Glycogen Phosphorylase B"/>
    <property type="match status" value="2"/>
</dbReference>
<evidence type="ECO:0000313" key="3">
    <source>
        <dbReference type="EMBL" id="UUM30028.1"/>
    </source>
</evidence>
<dbReference type="InterPro" id="IPR001296">
    <property type="entry name" value="Glyco_trans_1"/>
</dbReference>
<feature type="domain" description="Glycosyl transferase family 1" evidence="1">
    <location>
        <begin position="783"/>
        <end position="945"/>
    </location>
</feature>
<feature type="domain" description="Glycosyltransferase 2-like" evidence="2">
    <location>
        <begin position="977"/>
        <end position="1103"/>
    </location>
</feature>
<dbReference type="SUPFAM" id="SSF53448">
    <property type="entry name" value="Nucleotide-diphospho-sugar transferases"/>
    <property type="match status" value="1"/>
</dbReference>
<keyword evidence="4" id="KW-1185">Reference proteome</keyword>
<organism evidence="3 4">
    <name type="scientific">Vibrio japonicus</name>
    <dbReference type="NCBI Taxonomy" id="1824638"/>
    <lineage>
        <taxon>Bacteria</taxon>
        <taxon>Pseudomonadati</taxon>
        <taxon>Pseudomonadota</taxon>
        <taxon>Gammaproteobacteria</taxon>
        <taxon>Vibrionales</taxon>
        <taxon>Vibrionaceae</taxon>
        <taxon>Vibrio</taxon>
    </lineage>
</organism>
<dbReference type="Gene3D" id="3.90.550.10">
    <property type="entry name" value="Spore Coat Polysaccharide Biosynthesis Protein SpsA, Chain A"/>
    <property type="match status" value="1"/>
</dbReference>
<dbReference type="Pfam" id="PF00534">
    <property type="entry name" value="Glycos_transf_1"/>
    <property type="match status" value="1"/>
</dbReference>
<dbReference type="CDD" id="cd03801">
    <property type="entry name" value="GT4_PimA-like"/>
    <property type="match status" value="1"/>
</dbReference>